<dbReference type="AlphaFoldDB" id="A0A9P4W8W0"/>
<dbReference type="PANTHER" id="PTHR37577">
    <property type="entry name" value="INTEGRAL MEMBRANE PROTEIN"/>
    <property type="match status" value="1"/>
</dbReference>
<evidence type="ECO:0000313" key="2">
    <source>
        <dbReference type="EMBL" id="KAF2998503.1"/>
    </source>
</evidence>
<proteinExistence type="predicted"/>
<dbReference type="EMBL" id="SWKU01000019">
    <property type="protein sequence ID" value="KAF2998503.1"/>
    <property type="molecule type" value="Genomic_DNA"/>
</dbReference>
<feature type="transmembrane region" description="Helical" evidence="1">
    <location>
        <begin position="252"/>
        <end position="272"/>
    </location>
</feature>
<feature type="transmembrane region" description="Helical" evidence="1">
    <location>
        <begin position="49"/>
        <end position="70"/>
    </location>
</feature>
<comment type="caution">
    <text evidence="2">The sequence shown here is derived from an EMBL/GenBank/DDBJ whole genome shotgun (WGS) entry which is preliminary data.</text>
</comment>
<evidence type="ECO:0000313" key="3">
    <source>
        <dbReference type="Proteomes" id="UP000801428"/>
    </source>
</evidence>
<organism evidence="2 3">
    <name type="scientific">Curvularia kusanoi</name>
    <name type="common">Cochliobolus kusanoi</name>
    <dbReference type="NCBI Taxonomy" id="90978"/>
    <lineage>
        <taxon>Eukaryota</taxon>
        <taxon>Fungi</taxon>
        <taxon>Dikarya</taxon>
        <taxon>Ascomycota</taxon>
        <taxon>Pezizomycotina</taxon>
        <taxon>Dothideomycetes</taxon>
        <taxon>Pleosporomycetidae</taxon>
        <taxon>Pleosporales</taxon>
        <taxon>Pleosporineae</taxon>
        <taxon>Pleosporaceae</taxon>
        <taxon>Curvularia</taxon>
    </lineage>
</organism>
<feature type="transmembrane region" description="Helical" evidence="1">
    <location>
        <begin position="303"/>
        <end position="322"/>
    </location>
</feature>
<keyword evidence="1" id="KW-0812">Transmembrane</keyword>
<sequence>MTEPLASPSHFGEVDLASTTQHFPTTLPIRPGKSKSYLGTLLRKRKLRIFICILAFFLTMGGTVVAALFITRSMQRISAGQAALSSTASTTPTSSASNLTAAAPKTGIGVLIAYLFSAFLTWFTTVGYLMLKYYGKPKRTNKIDEWWTTRICLPVQRRIVKSDVWAECYFRVTFALSDQQLITGIAILIAGFKLLGEERITAYHFSVVRDLAFFSSESHLLSLLAIGSDFSSQRLQVRHTSGSKRLPVPTVLILRLFFMIVFLGLLIAATWITAHRLNDDWYGCPMRCVLQQSRGLGGVPLNWAIASTVFLITQYFSIMLQIGERIIGRANSLRARVRSIDRCLTQRAEAHAYVAIVYRLLRSGIGGLRFYYFSEFVMIIEVMAWFIANCVFAAQNRAASHDVFGYSSEGVRERHKEDDLGFGQIVPLLLLVIPFLTFISTYHSQFVASQ</sequence>
<keyword evidence="1" id="KW-1133">Transmembrane helix</keyword>
<dbReference type="OrthoDB" id="5427664at2759"/>
<gene>
    <name evidence="2" type="ORF">E8E13_003822</name>
</gene>
<dbReference type="PANTHER" id="PTHR37577:SF1">
    <property type="entry name" value="INTEGRAL MEMBRANE PROTEIN"/>
    <property type="match status" value="1"/>
</dbReference>
<protein>
    <submittedName>
        <fullName evidence="2">Uncharacterized protein</fullName>
    </submittedName>
</protein>
<keyword evidence="3" id="KW-1185">Reference proteome</keyword>
<feature type="transmembrane region" description="Helical" evidence="1">
    <location>
        <begin position="370"/>
        <end position="394"/>
    </location>
</feature>
<name>A0A9P4W8W0_CURKU</name>
<dbReference type="InterPro" id="IPR053018">
    <property type="entry name" value="Elsinochrome_Biosynth-Asso"/>
</dbReference>
<evidence type="ECO:0000256" key="1">
    <source>
        <dbReference type="SAM" id="Phobius"/>
    </source>
</evidence>
<feature type="transmembrane region" description="Helical" evidence="1">
    <location>
        <begin position="108"/>
        <end position="131"/>
    </location>
</feature>
<accession>A0A9P4W8W0</accession>
<keyword evidence="1" id="KW-0472">Membrane</keyword>
<dbReference type="Proteomes" id="UP000801428">
    <property type="component" value="Unassembled WGS sequence"/>
</dbReference>
<feature type="transmembrane region" description="Helical" evidence="1">
    <location>
        <begin position="422"/>
        <end position="442"/>
    </location>
</feature>
<reference evidence="2" key="1">
    <citation type="submission" date="2019-04" db="EMBL/GenBank/DDBJ databases">
        <title>Sequencing of skin fungus with MAO and IRED activity.</title>
        <authorList>
            <person name="Marsaioli A.J."/>
            <person name="Bonatto J.M.C."/>
            <person name="Reis Junior O."/>
        </authorList>
    </citation>
    <scope>NUCLEOTIDE SEQUENCE</scope>
    <source>
        <strain evidence="2">30M1</strain>
    </source>
</reference>